<dbReference type="EMBL" id="JAZDUF010000001">
    <property type="protein sequence ID" value="MEE3848784.1"/>
    <property type="molecule type" value="Genomic_DNA"/>
</dbReference>
<comment type="caution">
    <text evidence="2">The sequence shown here is derived from an EMBL/GenBank/DDBJ whole genome shotgun (WGS) entry which is preliminary data.</text>
</comment>
<dbReference type="InterPro" id="IPR001242">
    <property type="entry name" value="Condensation_dom"/>
</dbReference>
<dbReference type="RefSeq" id="WP_330430454.1">
    <property type="nucleotide sequence ID" value="NZ_JAZDUF010000001.1"/>
</dbReference>
<dbReference type="SUPFAM" id="SSF52777">
    <property type="entry name" value="CoA-dependent acyltransferases"/>
    <property type="match status" value="2"/>
</dbReference>
<feature type="domain" description="Condensation" evidence="1">
    <location>
        <begin position="65"/>
        <end position="362"/>
    </location>
</feature>
<dbReference type="Gene3D" id="3.30.559.30">
    <property type="entry name" value="Nonribosomal peptide synthetase, condensation domain"/>
    <property type="match status" value="1"/>
</dbReference>
<evidence type="ECO:0000259" key="1">
    <source>
        <dbReference type="Pfam" id="PF00668"/>
    </source>
</evidence>
<evidence type="ECO:0000313" key="3">
    <source>
        <dbReference type="Proteomes" id="UP001347146"/>
    </source>
</evidence>
<evidence type="ECO:0000313" key="2">
    <source>
        <dbReference type="EMBL" id="MEE3848784.1"/>
    </source>
</evidence>
<protein>
    <submittedName>
        <fullName evidence="2">Condensation domain-containing protein</fullName>
    </submittedName>
</protein>
<proteinExistence type="predicted"/>
<dbReference type="InterPro" id="IPR023213">
    <property type="entry name" value="CAT-like_dom_sf"/>
</dbReference>
<organism evidence="2 3">
    <name type="scientific">Gordonia sesuvii</name>
    <dbReference type="NCBI Taxonomy" id="3116777"/>
    <lineage>
        <taxon>Bacteria</taxon>
        <taxon>Bacillati</taxon>
        <taxon>Actinomycetota</taxon>
        <taxon>Actinomycetes</taxon>
        <taxon>Mycobacteriales</taxon>
        <taxon>Gordoniaceae</taxon>
        <taxon>Gordonia</taxon>
    </lineage>
</organism>
<keyword evidence="3" id="KW-1185">Reference proteome</keyword>
<gene>
    <name evidence="2" type="ORF">VZC37_00465</name>
</gene>
<dbReference type="Pfam" id="PF00668">
    <property type="entry name" value="Condensation"/>
    <property type="match status" value="1"/>
</dbReference>
<accession>A0ABU7M6R3</accession>
<reference evidence="2 3" key="1">
    <citation type="submission" date="2024-01" db="EMBL/GenBank/DDBJ databases">
        <title>Draft genome sequence of Gordonia sp. LSe1-13.</title>
        <authorList>
            <person name="Suphannarot A."/>
            <person name="Mingma R."/>
        </authorList>
    </citation>
    <scope>NUCLEOTIDE SEQUENCE [LARGE SCALE GENOMIC DNA]</scope>
    <source>
        <strain evidence="2 3">LSe1-13</strain>
    </source>
</reference>
<dbReference type="Proteomes" id="UP001347146">
    <property type="component" value="Unassembled WGS sequence"/>
</dbReference>
<sequence>MSRVPILRAPLVGGSTVEWRLADPDRAEAEAVRTTEGLSFLQQDHVRACLEKRERGAPHTGTATSVTVFDGPLDRDAMATALTLFTRRHEELRAMYPTDEHGPFRAVTPAEATRYVTVETDDTLTADEVIGYIVDRVGSKAVFDRMPGIVFGAVDEGDRFTFYAGCDHSHTDGFSQFMGAAEIARLYRALRDGRETEEQPTGLFSDYIRAESELARTVDPADPRIATWREILSEHDRRVPPLPFDLGLADGELAPAKPIRRILIDAEALTAIDARRAGGGTSMAGVLYAALAAAQHELLGVDRFFTATVLSTRTAETANMQGWLCNFAPVAFPIPPEATFGELAVSATSAVARARDLSGLPVHVVLALLAGEGAYIPEPGSPQMVSYIDFRRIPGSDDPVLQQLTGFQAIGETKNANTWFTRYPDHLTVTGHIPDNPTARKSFDLYLDSVERWISSYAEGDERKVRTSPSVQVGT</sequence>
<dbReference type="Gene3D" id="3.30.559.10">
    <property type="entry name" value="Chloramphenicol acetyltransferase-like domain"/>
    <property type="match status" value="1"/>
</dbReference>
<name>A0ABU7M6R3_9ACTN</name>